<dbReference type="Gene3D" id="3.40.710.10">
    <property type="entry name" value="DD-peptidase/beta-lactamase superfamily"/>
    <property type="match status" value="1"/>
</dbReference>
<keyword evidence="3" id="KW-0378">Hydrolase</keyword>
<reference evidence="3" key="1">
    <citation type="journal article" date="2014" name="Int. J. Syst. Evol. Microbiol.">
        <title>Complete genome of a new Firmicutes species belonging to the dominant human colonic microbiota ('Ruminococcus bicirculans') reveals two chromosomes and a selective capacity to utilize plant glucans.</title>
        <authorList>
            <consortium name="NISC Comparative Sequencing Program"/>
            <person name="Wegmann U."/>
            <person name="Louis P."/>
            <person name="Goesmann A."/>
            <person name="Henrissat B."/>
            <person name="Duncan S.H."/>
            <person name="Flint H.J."/>
        </authorList>
    </citation>
    <scope>NUCLEOTIDE SEQUENCE</scope>
    <source>
        <strain evidence="3">CECT 9128</strain>
    </source>
</reference>
<dbReference type="PANTHER" id="PTHR46825">
    <property type="entry name" value="D-ALANYL-D-ALANINE-CARBOXYPEPTIDASE/ENDOPEPTIDASE AMPH"/>
    <property type="match status" value="1"/>
</dbReference>
<accession>A0ABV8H800</accession>
<dbReference type="EMBL" id="JBHSAS010000011">
    <property type="protein sequence ID" value="MFC4028771.1"/>
    <property type="molecule type" value="Genomic_DNA"/>
</dbReference>
<evidence type="ECO:0000259" key="2">
    <source>
        <dbReference type="Pfam" id="PF00144"/>
    </source>
</evidence>
<dbReference type="PANTHER" id="PTHR46825:SF9">
    <property type="entry name" value="BETA-LACTAMASE-RELATED DOMAIN-CONTAINING PROTEIN"/>
    <property type="match status" value="1"/>
</dbReference>
<dbReference type="Gene3D" id="2.60.120.380">
    <property type="match status" value="1"/>
</dbReference>
<dbReference type="Proteomes" id="UP001595793">
    <property type="component" value="Unassembled WGS sequence"/>
</dbReference>
<evidence type="ECO:0000313" key="3">
    <source>
        <dbReference type="EMBL" id="MFC4028080.1"/>
    </source>
</evidence>
<feature type="chain" id="PRO_5045033202" evidence="1">
    <location>
        <begin position="22"/>
        <end position="755"/>
    </location>
</feature>
<dbReference type="EC" id="3.-.-.-" evidence="3"/>
<keyword evidence="1" id="KW-0732">Signal</keyword>
<reference evidence="3" key="3">
    <citation type="submission" date="2024-09" db="EMBL/GenBank/DDBJ databases">
        <authorList>
            <person name="Sun Q."/>
            <person name="Mori K."/>
        </authorList>
    </citation>
    <scope>NUCLEOTIDE SEQUENCE</scope>
    <source>
        <strain evidence="3">CECT 9128</strain>
    </source>
</reference>
<dbReference type="InterPro" id="IPR012338">
    <property type="entry name" value="Beta-lactam/transpept-like"/>
</dbReference>
<sequence length="755" mass="85650">MTKTNIFTIFLIMLNAVQLCAQDQKLQLNEPISEELKTSESTKSYQIALDSAYFVYGKLEQKTVDGVVKLYSPENKFIEEFDKDAKGPDFFMFKTKEKGNYRLEVVPFKKDSGTYTIEILKLEPVAKTPEGKVDQLLIGYTGNVPGAEVLVLKEGKTLLEKAYGMANLSYNIPFKTTTPTNIGSTSKQFTAMAIMLLQQQGKLKLDDDVRKYFPELPEFDQKVTLRNLLTHTNGYREYLNLFSLTGSDLTLPISEEQIIRSIQNQSELQNEPGTKFNYNNTAFVLLSLVVERVTDTPFPEWMKKNVFEPINMNDTQVRCANDEIIPNRAAGYKIGDNGIYVEVEDLQYSRGAGGIYTTLPDFKKWIKNFKSHQLGGKEIYDAMTTSFVLKDGDSTHYGLGLFIESYKDKIMIHHAGADAAHRSMLMYFPEFDGAIITQSNNAAFNSNSMAKKIASIYFKEDFENTPTNEIGDYNLKKFDKLTGEYALDESPNFILYFMKDGNRIYTQASGQPEIDLIAESDSIFKIAGVDARVKFHLNEDGTADHLTLMQNGNHTATKIASNNPEDEEFVYDITKFDKLLGKYALEESKAFILDFMRDEDRIYTQATGQPEIDLIAESDSLFKIKGVNAKVKFHLNKNGTADSLTLIQNGMHKAQKIKISENIDLKDFTGSFYSAEVETVYHIHLKDEKLEISSFLFPENIKIEYTTEDTFSGGYPIELLKFLRNTDNEIIGFEIDNGRTSGVKFAKMNKDFLIE</sequence>
<feature type="signal peptide" evidence="1">
    <location>
        <begin position="1"/>
        <end position="21"/>
    </location>
</feature>
<reference evidence="5" key="2">
    <citation type="journal article" date="2019" name="Int. J. Syst. Evol. Microbiol.">
        <title>The Global Catalogue of Microorganisms (GCM) 10K type strain sequencing project: providing services to taxonomists for standard genome sequencing and annotation.</title>
        <authorList>
            <consortium name="The Broad Institute Genomics Platform"/>
            <consortium name="The Broad Institute Genome Sequencing Center for Infectious Disease"/>
            <person name="Wu L."/>
            <person name="Ma J."/>
        </authorList>
    </citation>
    <scope>NUCLEOTIDE SEQUENCE [LARGE SCALE GENOMIC DNA]</scope>
    <source>
        <strain evidence="5">CECT 9128</strain>
    </source>
</reference>
<dbReference type="Pfam" id="PF00144">
    <property type="entry name" value="Beta-lactamase"/>
    <property type="match status" value="1"/>
</dbReference>
<evidence type="ECO:0000256" key="1">
    <source>
        <dbReference type="SAM" id="SignalP"/>
    </source>
</evidence>
<protein>
    <submittedName>
        <fullName evidence="3">Serine hydrolase domain-containing protein</fullName>
        <ecNumber evidence="3">3.-.-.-</ecNumber>
    </submittedName>
</protein>
<proteinExistence type="predicted"/>
<organism evidence="3 5">
    <name type="scientific">Zunongwangia endophytica</name>
    <dbReference type="NCBI Taxonomy" id="1808945"/>
    <lineage>
        <taxon>Bacteria</taxon>
        <taxon>Pseudomonadati</taxon>
        <taxon>Bacteroidota</taxon>
        <taxon>Flavobacteriia</taxon>
        <taxon>Flavobacteriales</taxon>
        <taxon>Flavobacteriaceae</taxon>
        <taxon>Zunongwangia</taxon>
    </lineage>
</organism>
<keyword evidence="5" id="KW-1185">Reference proteome</keyword>
<gene>
    <name evidence="3" type="ORF">ACFOS1_11735</name>
    <name evidence="4" type="ORF">ACFOS1_15230</name>
</gene>
<dbReference type="GO" id="GO:0016787">
    <property type="term" value="F:hydrolase activity"/>
    <property type="evidence" value="ECO:0007669"/>
    <property type="project" value="UniProtKB-KW"/>
</dbReference>
<dbReference type="RefSeq" id="WP_290231318.1">
    <property type="nucleotide sequence ID" value="NZ_JAUFPZ010000002.1"/>
</dbReference>
<dbReference type="InterPro" id="IPR001466">
    <property type="entry name" value="Beta-lactam-related"/>
</dbReference>
<evidence type="ECO:0000313" key="5">
    <source>
        <dbReference type="Proteomes" id="UP001595793"/>
    </source>
</evidence>
<dbReference type="InterPro" id="IPR050491">
    <property type="entry name" value="AmpC-like"/>
</dbReference>
<name>A0ABV8H800_9FLAO</name>
<evidence type="ECO:0000313" key="4">
    <source>
        <dbReference type="EMBL" id="MFC4028771.1"/>
    </source>
</evidence>
<comment type="caution">
    <text evidence="3">The sequence shown here is derived from an EMBL/GenBank/DDBJ whole genome shotgun (WGS) entry which is preliminary data.</text>
</comment>
<dbReference type="EMBL" id="JBHSAS010000006">
    <property type="protein sequence ID" value="MFC4028080.1"/>
    <property type="molecule type" value="Genomic_DNA"/>
</dbReference>
<feature type="domain" description="Beta-lactamase-related" evidence="2">
    <location>
        <begin position="141"/>
        <end position="443"/>
    </location>
</feature>
<dbReference type="SUPFAM" id="SSF56601">
    <property type="entry name" value="beta-lactamase/transpeptidase-like"/>
    <property type="match status" value="1"/>
</dbReference>